<name>D5MJU6_METO1</name>
<gene>
    <name evidence="1" type="ORF">DAMO_0451</name>
</gene>
<sequence length="85" mass="9561">MLQIDAKKQTLKEKDALALVQEVDEIYATKGQKRVYIDLRKDKPGRTELLALLMGPTGGLRAPTFRKGRTLVVGFDAATYEQLLR</sequence>
<accession>D5MJU6</accession>
<organism evidence="1 2">
    <name type="scientific">Methylomirabilis oxygeniifera</name>
    <dbReference type="NCBI Taxonomy" id="671143"/>
    <lineage>
        <taxon>Bacteria</taxon>
        <taxon>Candidatus Methylomirabilota</taxon>
        <taxon>Candidatus Methylomirabilia</taxon>
        <taxon>Candidatus Methylomirabilales</taxon>
        <taxon>Candidatus Methylomirabilaceae</taxon>
        <taxon>Candidatus Methylomirabilis</taxon>
    </lineage>
</organism>
<evidence type="ECO:0000313" key="2">
    <source>
        <dbReference type="Proteomes" id="UP000006898"/>
    </source>
</evidence>
<dbReference type="Proteomes" id="UP000006898">
    <property type="component" value="Chromosome"/>
</dbReference>
<dbReference type="HOGENOM" id="CLU_172411_0_0_0"/>
<reference evidence="1 2" key="1">
    <citation type="journal article" date="2010" name="Nature">
        <title>Nitrite-driven anaerobic methane oxidation by oxygenic bacteria.</title>
        <authorList>
            <person name="Ettwig K.F."/>
            <person name="Butler M.K."/>
            <person name="Le Paslier D."/>
            <person name="Pelletier E."/>
            <person name="Mangenot S."/>
            <person name="Kuypers M.M.M."/>
            <person name="Schreiber F."/>
            <person name="Dutilh B.E."/>
            <person name="Zedelius J."/>
            <person name="de Beer D."/>
            <person name="Gloerich J."/>
            <person name="Wessels H.J.C.T."/>
            <person name="van Allen T."/>
            <person name="Luesken F."/>
            <person name="Wu M."/>
            <person name="van de Pas-Schoonen K.T."/>
            <person name="Op den Camp H.J.M."/>
            <person name="Janssen-Megens E.M."/>
            <person name="Francoijs K-J."/>
            <person name="Stunnenberg H."/>
            <person name="Weissenbach J."/>
            <person name="Jetten M.S.M."/>
            <person name="Strous M."/>
        </authorList>
    </citation>
    <scope>NUCLEOTIDE SEQUENCE [LARGE SCALE GENOMIC DNA]</scope>
</reference>
<dbReference type="STRING" id="671143.DAMO_0451"/>
<dbReference type="KEGG" id="mox:DAMO_0451"/>
<dbReference type="AlphaFoldDB" id="D5MJU6"/>
<dbReference type="EMBL" id="FP565575">
    <property type="protein sequence ID" value="CBE67529.1"/>
    <property type="molecule type" value="Genomic_DNA"/>
</dbReference>
<evidence type="ECO:0000313" key="1">
    <source>
        <dbReference type="EMBL" id="CBE67529.1"/>
    </source>
</evidence>
<dbReference type="NCBIfam" id="NF041106">
    <property type="entry name" value="ArsC_rel_Se_1"/>
    <property type="match status" value="1"/>
</dbReference>
<proteinExistence type="predicted"/>
<protein>
    <submittedName>
        <fullName evidence="1">Uncharacterized protein</fullName>
    </submittedName>
</protein>